<evidence type="ECO:0008006" key="6">
    <source>
        <dbReference type="Google" id="ProtNLM"/>
    </source>
</evidence>
<evidence type="ECO:0000259" key="2">
    <source>
        <dbReference type="Pfam" id="PF04676"/>
    </source>
</evidence>
<dbReference type="GO" id="GO:0071014">
    <property type="term" value="C:post-mRNA release spliceosomal complex"/>
    <property type="evidence" value="ECO:0007669"/>
    <property type="project" value="TreeGrafter"/>
</dbReference>
<sequence length="526" mass="60281">MAEKQKILVCGDVEGKFDQLFKRVETINKKSGPFDCLLCVGNFFGINNREFISYKLGDKKVPVPTYILGSNNEENVKEYPTDESHFELCSNVYYLGKRGIYTDSKGLKIAYISGISGVNSKGPWTYSEKDVTELCDSCIKGNSSFRGVDILLTSQWPSNIISGDSKISLSINMMSDLPSYLCMKLKPRYVISGLEGVYYERPPFRCPNLGDHDTTMEVATRFIGLARVGNPNKDKWIYALSLMSLEKMKLNELLQKTTDETLCPFNISELEQKIFKSSKKTSKPNQYFYDMNTSVDDDKKKKRGKKPRIEFDQNKCWFCLASPSVEKHLIIAVGNHAYLALAKGGLVEEHFLICPIEHHQSILALNNEVLAEINQFKDSIRKFYERDGKLPVFFERNYKTSHMQLQVIPISKYANKELKEIFIEESEAQGFKLETLDSHNRLDQVLPPKVPYFTVELPDGLLIYTKLQGSVDFPLNFAREVLASGPILNMKEREDWKNCILDKEDEKKLVQKLRTDYEPFDFTSLD</sequence>
<proteinExistence type="inferred from homology"/>
<accession>A0A9P0CLZ8</accession>
<dbReference type="CDD" id="cd07380">
    <property type="entry name" value="MPP_CWF19_N"/>
    <property type="match status" value="1"/>
</dbReference>
<dbReference type="InterPro" id="IPR006768">
    <property type="entry name" value="Cwf19-like_C_dom-1"/>
</dbReference>
<dbReference type="PANTHER" id="PTHR12072">
    <property type="entry name" value="CWF19, CELL CYCLE CONTROL PROTEIN"/>
    <property type="match status" value="1"/>
</dbReference>
<dbReference type="Pfam" id="PF04677">
    <property type="entry name" value="CwfJ_C_1"/>
    <property type="match status" value="1"/>
</dbReference>
<dbReference type="GO" id="GO:0061632">
    <property type="term" value="F:RNA lariat debranching enzyme activator activity"/>
    <property type="evidence" value="ECO:0007669"/>
    <property type="project" value="TreeGrafter"/>
</dbReference>
<dbReference type="PANTHER" id="PTHR12072:SF4">
    <property type="entry name" value="CWF19-LIKE PROTEIN 1"/>
    <property type="match status" value="1"/>
</dbReference>
<dbReference type="AlphaFoldDB" id="A0A9P0CLZ8"/>
<feature type="domain" description="Cwf19-like C-terminal" evidence="3">
    <location>
        <begin position="305"/>
        <end position="422"/>
    </location>
</feature>
<comment type="similarity">
    <text evidence="1">Belongs to the CWF19 family.</text>
</comment>
<evidence type="ECO:0000256" key="1">
    <source>
        <dbReference type="ARBA" id="ARBA00006795"/>
    </source>
</evidence>
<dbReference type="InterPro" id="IPR036265">
    <property type="entry name" value="HIT-like_sf"/>
</dbReference>
<dbReference type="EMBL" id="OV651822">
    <property type="protein sequence ID" value="CAH1100526.1"/>
    <property type="molecule type" value="Genomic_DNA"/>
</dbReference>
<dbReference type="Pfam" id="PF04676">
    <property type="entry name" value="CwfJ_C_2"/>
    <property type="match status" value="1"/>
</dbReference>
<dbReference type="GO" id="GO:0000398">
    <property type="term" value="P:mRNA splicing, via spliceosome"/>
    <property type="evidence" value="ECO:0007669"/>
    <property type="project" value="TreeGrafter"/>
</dbReference>
<name>A0A9P0CLZ8_9CUCU</name>
<dbReference type="Proteomes" id="UP001153636">
    <property type="component" value="Chromosome 10"/>
</dbReference>
<dbReference type="InterPro" id="IPR040194">
    <property type="entry name" value="Cwf19-like"/>
</dbReference>
<protein>
    <recommendedName>
        <fullName evidence="6">CWF19-like protein 1</fullName>
    </recommendedName>
</protein>
<dbReference type="Gene3D" id="3.30.428.10">
    <property type="entry name" value="HIT-like"/>
    <property type="match status" value="1"/>
</dbReference>
<keyword evidence="5" id="KW-1185">Reference proteome</keyword>
<dbReference type="InterPro" id="IPR006767">
    <property type="entry name" value="Cwf19-like_C_dom-2"/>
</dbReference>
<organism evidence="4 5">
    <name type="scientific">Psylliodes chrysocephalus</name>
    <dbReference type="NCBI Taxonomy" id="3402493"/>
    <lineage>
        <taxon>Eukaryota</taxon>
        <taxon>Metazoa</taxon>
        <taxon>Ecdysozoa</taxon>
        <taxon>Arthropoda</taxon>
        <taxon>Hexapoda</taxon>
        <taxon>Insecta</taxon>
        <taxon>Pterygota</taxon>
        <taxon>Neoptera</taxon>
        <taxon>Endopterygota</taxon>
        <taxon>Coleoptera</taxon>
        <taxon>Polyphaga</taxon>
        <taxon>Cucujiformia</taxon>
        <taxon>Chrysomeloidea</taxon>
        <taxon>Chrysomelidae</taxon>
        <taxon>Galerucinae</taxon>
        <taxon>Alticini</taxon>
        <taxon>Psylliodes</taxon>
    </lineage>
</organism>
<evidence type="ECO:0000259" key="3">
    <source>
        <dbReference type="Pfam" id="PF04677"/>
    </source>
</evidence>
<feature type="domain" description="Cwf19-like protein C-terminal" evidence="2">
    <location>
        <begin position="432"/>
        <end position="523"/>
    </location>
</feature>
<dbReference type="OrthoDB" id="444325at2759"/>
<evidence type="ECO:0000313" key="5">
    <source>
        <dbReference type="Proteomes" id="UP001153636"/>
    </source>
</evidence>
<gene>
    <name evidence="4" type="ORF">PSYICH_LOCUS1548</name>
</gene>
<reference evidence="4" key="1">
    <citation type="submission" date="2022-01" db="EMBL/GenBank/DDBJ databases">
        <authorList>
            <person name="King R."/>
        </authorList>
    </citation>
    <scope>NUCLEOTIDE SEQUENCE</scope>
</reference>
<dbReference type="SUPFAM" id="SSF54197">
    <property type="entry name" value="HIT-like"/>
    <property type="match status" value="1"/>
</dbReference>
<evidence type="ECO:0000313" key="4">
    <source>
        <dbReference type="EMBL" id="CAH1100526.1"/>
    </source>
</evidence>